<dbReference type="RefSeq" id="WP_179664878.1">
    <property type="nucleotide sequence ID" value="NZ_JACCBG010000001.1"/>
</dbReference>
<gene>
    <name evidence="1" type="ORF">BJZ21_003434</name>
</gene>
<proteinExistence type="predicted"/>
<accession>A0A7Y9E9F7</accession>
<evidence type="ECO:0000313" key="1">
    <source>
        <dbReference type="EMBL" id="NYD43351.1"/>
    </source>
</evidence>
<organism evidence="1 2">
    <name type="scientific">Nocardioides panaciterrulae</name>
    <dbReference type="NCBI Taxonomy" id="661492"/>
    <lineage>
        <taxon>Bacteria</taxon>
        <taxon>Bacillati</taxon>
        <taxon>Actinomycetota</taxon>
        <taxon>Actinomycetes</taxon>
        <taxon>Propionibacteriales</taxon>
        <taxon>Nocardioidaceae</taxon>
        <taxon>Nocardioides</taxon>
    </lineage>
</organism>
<name>A0A7Y9E9F7_9ACTN</name>
<dbReference type="InterPro" id="IPR029069">
    <property type="entry name" value="HotDog_dom_sf"/>
</dbReference>
<dbReference type="EMBL" id="JACCBG010000001">
    <property type="protein sequence ID" value="NYD43351.1"/>
    <property type="molecule type" value="Genomic_DNA"/>
</dbReference>
<evidence type="ECO:0008006" key="3">
    <source>
        <dbReference type="Google" id="ProtNLM"/>
    </source>
</evidence>
<sequence length="259" mass="27226">MTTSPDLIVPKRFCGPPSSGNGGWTAGALAGLIDQDCPEDRCRSWPTIRVALRQPPPLDTPMPVHSDDGAKVATTSGAVVASASVVDEHPVTVEPVGAAEARAASATYPGLAFHPFPTCFSCGVDREEGDGLRIFPGRVADQDGQVRVAATWSPHPSVGEDFHPYADEHPRASLAATWAALDCIGGWAGDLTERLMVLASMTARVDALPVIGEEHVLVGLARGQEGRKTFTASALYDADGRVVARAEHLWIAVDPAVFG</sequence>
<dbReference type="AlphaFoldDB" id="A0A7Y9E9F7"/>
<keyword evidence="2" id="KW-1185">Reference proteome</keyword>
<reference evidence="1 2" key="1">
    <citation type="submission" date="2020-07" db="EMBL/GenBank/DDBJ databases">
        <title>Sequencing the genomes of 1000 actinobacteria strains.</title>
        <authorList>
            <person name="Klenk H.-P."/>
        </authorList>
    </citation>
    <scope>NUCLEOTIDE SEQUENCE [LARGE SCALE GENOMIC DNA]</scope>
    <source>
        <strain evidence="1 2">DSM 21350</strain>
    </source>
</reference>
<evidence type="ECO:0000313" key="2">
    <source>
        <dbReference type="Proteomes" id="UP000535511"/>
    </source>
</evidence>
<dbReference type="Proteomes" id="UP000535511">
    <property type="component" value="Unassembled WGS sequence"/>
</dbReference>
<dbReference type="SUPFAM" id="SSF54637">
    <property type="entry name" value="Thioesterase/thiol ester dehydrase-isomerase"/>
    <property type="match status" value="1"/>
</dbReference>
<comment type="caution">
    <text evidence="1">The sequence shown here is derived from an EMBL/GenBank/DDBJ whole genome shotgun (WGS) entry which is preliminary data.</text>
</comment>
<protein>
    <recommendedName>
        <fullName evidence="3">Thioesterase superfamily protein</fullName>
    </recommendedName>
</protein>
<dbReference type="Gene3D" id="3.10.129.10">
    <property type="entry name" value="Hotdog Thioesterase"/>
    <property type="match status" value="1"/>
</dbReference>